<dbReference type="RefSeq" id="WP_193811020.1">
    <property type="nucleotide sequence ID" value="NZ_CP040442.1"/>
</dbReference>
<dbReference type="GO" id="GO:0005886">
    <property type="term" value="C:plasma membrane"/>
    <property type="evidence" value="ECO:0007669"/>
    <property type="project" value="TreeGrafter"/>
</dbReference>
<feature type="transmembrane region" description="Helical" evidence="5">
    <location>
        <begin position="170"/>
        <end position="189"/>
    </location>
</feature>
<sequence length="532" mass="60993">MENSIFHEPVPDWVEKVCIILLVCSQIMISGIPANAIAMVTSFLGDEKDAIQFIYYGGVVGSASAYPLIGRFLRYFRKRQLLLLCISLELILLVISVFTKNNLQLFVVNFLLSSVKMVCLMTCLGLFLKKFNPTNSRGLMYGMYYALSFSLSQLYSYWVAVLLQSYSWKYTFLISLPGIFVSFLIVVVLMHTRRIEKKYPLYQIDWLGYFLFIASSLGLSYVCIFGERLYWLQDNTIRLILAASIVGYVLWTIRMLIVRRPYVDVRVLAKYSHVRVGVALMIALFFIYNTFSISTEFMKVNLGYTDSYVAATNLYLIISFVIFIPLTGIWLHKVHRVRESLFVGFALFAIYYLYTARFFYPEENSTFFLIPMMLRGAAYGISITSLSYYASVNLVQADNTHRAFFSIISRSVIAAPITSALWLDSFNYFKQKEYDIVSAQFGMDDYRVSGLWKSLVSSNLKSGSSLDQAEQLAQGTLHNMIYKEALIMSAQNVYYLLAAISIALAILVLFLKVLNVHYVSEKNKYQMTYMDV</sequence>
<feature type="transmembrane region" description="Helical" evidence="5">
    <location>
        <begin position="366"/>
        <end position="391"/>
    </location>
</feature>
<dbReference type="SUPFAM" id="SSF103473">
    <property type="entry name" value="MFS general substrate transporter"/>
    <property type="match status" value="1"/>
</dbReference>
<feature type="transmembrane region" description="Helical" evidence="5">
    <location>
        <begin position="20"/>
        <end position="44"/>
    </location>
</feature>
<organism evidence="6 7">
    <name type="scientific">Kaistella flava</name>
    <name type="common">ex Peng et al. 2021</name>
    <dbReference type="NCBI Taxonomy" id="2038776"/>
    <lineage>
        <taxon>Bacteria</taxon>
        <taxon>Pseudomonadati</taxon>
        <taxon>Bacteroidota</taxon>
        <taxon>Flavobacteriia</taxon>
        <taxon>Flavobacteriales</taxon>
        <taxon>Weeksellaceae</taxon>
        <taxon>Chryseobacterium group</taxon>
        <taxon>Kaistella</taxon>
    </lineage>
</organism>
<gene>
    <name evidence="6" type="ORF">Q73A0000_11065</name>
</gene>
<feature type="transmembrane region" description="Helical" evidence="5">
    <location>
        <begin position="81"/>
        <end position="99"/>
    </location>
</feature>
<dbReference type="PANTHER" id="PTHR23501">
    <property type="entry name" value="MAJOR FACILITATOR SUPERFAMILY"/>
    <property type="match status" value="1"/>
</dbReference>
<feature type="transmembrane region" description="Helical" evidence="5">
    <location>
        <begin position="139"/>
        <end position="158"/>
    </location>
</feature>
<keyword evidence="7" id="KW-1185">Reference proteome</keyword>
<dbReference type="KEGG" id="kfa:Q73A0000_11065"/>
<dbReference type="AlphaFoldDB" id="A0A7M2Y9B5"/>
<feature type="transmembrane region" description="Helical" evidence="5">
    <location>
        <begin position="493"/>
        <end position="514"/>
    </location>
</feature>
<feature type="transmembrane region" description="Helical" evidence="5">
    <location>
        <begin position="50"/>
        <end position="69"/>
    </location>
</feature>
<keyword evidence="4 5" id="KW-0472">Membrane</keyword>
<keyword evidence="3 5" id="KW-1133">Transmembrane helix</keyword>
<dbReference type="Proteomes" id="UP000594195">
    <property type="component" value="Chromosome"/>
</dbReference>
<feature type="transmembrane region" description="Helical" evidence="5">
    <location>
        <begin position="341"/>
        <end position="360"/>
    </location>
</feature>
<dbReference type="GO" id="GO:0022857">
    <property type="term" value="F:transmembrane transporter activity"/>
    <property type="evidence" value="ECO:0007669"/>
    <property type="project" value="InterPro"/>
</dbReference>
<dbReference type="EMBL" id="CP040442">
    <property type="protein sequence ID" value="QOW10857.1"/>
    <property type="molecule type" value="Genomic_DNA"/>
</dbReference>
<reference evidence="6 7" key="1">
    <citation type="submission" date="2019-05" db="EMBL/GenBank/DDBJ databases">
        <title>Chryseobacterium sp. isolated from King George Island, maritime Antarctica.</title>
        <authorList>
            <person name="Peng X."/>
        </authorList>
    </citation>
    <scope>NUCLEOTIDE SEQUENCE [LARGE SCALE GENOMIC DNA]</scope>
    <source>
        <strain evidence="6 7">7-3A</strain>
    </source>
</reference>
<dbReference type="InterPro" id="IPR011701">
    <property type="entry name" value="MFS"/>
</dbReference>
<evidence type="ECO:0000313" key="7">
    <source>
        <dbReference type="Proteomes" id="UP000594195"/>
    </source>
</evidence>
<dbReference type="Pfam" id="PF07690">
    <property type="entry name" value="MFS_1"/>
    <property type="match status" value="1"/>
</dbReference>
<protein>
    <submittedName>
        <fullName evidence="6">MFS transporter</fullName>
    </submittedName>
</protein>
<feature type="transmembrane region" description="Helical" evidence="5">
    <location>
        <begin position="268"/>
        <end position="288"/>
    </location>
</feature>
<evidence type="ECO:0000256" key="2">
    <source>
        <dbReference type="ARBA" id="ARBA00022692"/>
    </source>
</evidence>
<evidence type="ECO:0000256" key="1">
    <source>
        <dbReference type="ARBA" id="ARBA00004141"/>
    </source>
</evidence>
<evidence type="ECO:0000256" key="5">
    <source>
        <dbReference type="SAM" id="Phobius"/>
    </source>
</evidence>
<dbReference type="PANTHER" id="PTHR23501:SF5">
    <property type="entry name" value="TRANSPORT PROTEIN"/>
    <property type="match status" value="1"/>
</dbReference>
<evidence type="ECO:0000256" key="3">
    <source>
        <dbReference type="ARBA" id="ARBA00022989"/>
    </source>
</evidence>
<feature type="transmembrane region" description="Helical" evidence="5">
    <location>
        <begin position="308"/>
        <end position="329"/>
    </location>
</feature>
<keyword evidence="2 5" id="KW-0812">Transmembrane</keyword>
<feature type="transmembrane region" description="Helical" evidence="5">
    <location>
        <begin position="403"/>
        <end position="423"/>
    </location>
</feature>
<proteinExistence type="predicted"/>
<feature type="transmembrane region" description="Helical" evidence="5">
    <location>
        <begin position="237"/>
        <end position="256"/>
    </location>
</feature>
<comment type="subcellular location">
    <subcellularLocation>
        <location evidence="1">Membrane</location>
        <topology evidence="1">Multi-pass membrane protein</topology>
    </subcellularLocation>
</comment>
<name>A0A7M2Y9B5_9FLAO</name>
<feature type="transmembrane region" description="Helical" evidence="5">
    <location>
        <begin position="209"/>
        <end position="231"/>
    </location>
</feature>
<feature type="transmembrane region" description="Helical" evidence="5">
    <location>
        <begin position="105"/>
        <end position="127"/>
    </location>
</feature>
<accession>A0A7M2Y9B5</accession>
<dbReference type="InterPro" id="IPR036259">
    <property type="entry name" value="MFS_trans_sf"/>
</dbReference>
<dbReference type="Gene3D" id="1.20.1250.20">
    <property type="entry name" value="MFS general substrate transporter like domains"/>
    <property type="match status" value="1"/>
</dbReference>
<evidence type="ECO:0000313" key="6">
    <source>
        <dbReference type="EMBL" id="QOW10857.1"/>
    </source>
</evidence>
<evidence type="ECO:0000256" key="4">
    <source>
        <dbReference type="ARBA" id="ARBA00023136"/>
    </source>
</evidence>